<dbReference type="EMBL" id="ASGZ01000068">
    <property type="protein sequence ID" value="ESP86916.1"/>
    <property type="molecule type" value="Genomic_DNA"/>
</dbReference>
<evidence type="ECO:0008006" key="4">
    <source>
        <dbReference type="Google" id="ProtNLM"/>
    </source>
</evidence>
<feature type="region of interest" description="Disordered" evidence="1">
    <location>
        <begin position="288"/>
        <end position="320"/>
    </location>
</feature>
<sequence length="320" mass="35786">MSVPDGHEFALCLTHDVDRPYKRSYRALADAAGGRPGALVDRARGDNSYWQFGTVRRVEESLGVRSSFYFLSSKHLLRDRPPYEWVRPRYVLEHLGRYDPTASEVADEMRRLDDGGWEVGLHGSYDSYDDRDRLRYEKERLETALGHPVAGVRQHYLNLTPSTTWHHHAALGLGYDTSLGSSTEYGFDHGYDPIRPFDDAFVVFPLTLMETALPDPGDDAAAARAAVDDLLVEAAENDAVMTALWHPRYFSDGDFPGYRDVYRYLVERALEMGAWVGSPGDLYATLDHPRDRLGAGPDGDADRQAVADDPAVVTSHGGEH</sequence>
<dbReference type="GO" id="GO:0005975">
    <property type="term" value="P:carbohydrate metabolic process"/>
    <property type="evidence" value="ECO:0007669"/>
    <property type="project" value="InterPro"/>
</dbReference>
<accession>V4GNE4</accession>
<dbReference type="PATRIC" id="fig|1324957.4.peg.3389"/>
<dbReference type="InterPro" id="IPR011330">
    <property type="entry name" value="Glyco_hydro/deAcase_b/a-brl"/>
</dbReference>
<dbReference type="AlphaFoldDB" id="V4GNE4"/>
<evidence type="ECO:0000313" key="3">
    <source>
        <dbReference type="Proteomes" id="UP000017840"/>
    </source>
</evidence>
<dbReference type="STRING" id="1324957.K933_16682"/>
<dbReference type="CDD" id="cd10931">
    <property type="entry name" value="CE4_u7"/>
    <property type="match status" value="1"/>
</dbReference>
<organism evidence="2 3">
    <name type="scientific">Candidatus Halobonum tyrrellensis G22</name>
    <dbReference type="NCBI Taxonomy" id="1324957"/>
    <lineage>
        <taxon>Archaea</taxon>
        <taxon>Methanobacteriati</taxon>
        <taxon>Methanobacteriota</taxon>
        <taxon>Stenosarchaea group</taxon>
        <taxon>Halobacteria</taxon>
        <taxon>Halobacteriales</taxon>
        <taxon>Haloferacaceae</taxon>
        <taxon>Candidatus Halobonum</taxon>
    </lineage>
</organism>
<gene>
    <name evidence="2" type="ORF">K933_16682</name>
</gene>
<name>V4GNE4_9EURY</name>
<dbReference type="RefSeq" id="WP_023395904.1">
    <property type="nucleotide sequence ID" value="NZ_ASGZ01000068.1"/>
</dbReference>
<protein>
    <recommendedName>
        <fullName evidence="4">Polysaccharide deacetylase</fullName>
    </recommendedName>
</protein>
<dbReference type="Proteomes" id="UP000017840">
    <property type="component" value="Unassembled WGS sequence"/>
</dbReference>
<comment type="caution">
    <text evidence="2">The sequence shown here is derived from an EMBL/GenBank/DDBJ whole genome shotgun (WGS) entry which is preliminary data.</text>
</comment>
<evidence type="ECO:0000313" key="2">
    <source>
        <dbReference type="EMBL" id="ESP86916.1"/>
    </source>
</evidence>
<reference evidence="2 3" key="1">
    <citation type="journal article" date="2013" name="Genome Announc.">
        <title>Draft Genome Sequence of 'Candidatus Halobonum tyrrellensis' Strain G22, Isolated from the Hypersaline Waters of Lake Tyrrell, Australia.</title>
        <authorList>
            <person name="Ugalde J.A."/>
            <person name="Narasingarao P."/>
            <person name="Kuo S."/>
            <person name="Podell S."/>
            <person name="Allen E.E."/>
        </authorList>
    </citation>
    <scope>NUCLEOTIDE SEQUENCE [LARGE SCALE GENOMIC DNA]</scope>
    <source>
        <strain evidence="2 3">G22</strain>
    </source>
</reference>
<keyword evidence="3" id="KW-1185">Reference proteome</keyword>
<dbReference type="SUPFAM" id="SSF88713">
    <property type="entry name" value="Glycoside hydrolase/deacetylase"/>
    <property type="match status" value="1"/>
</dbReference>
<dbReference type="Gene3D" id="3.20.20.370">
    <property type="entry name" value="Glycoside hydrolase/deacetylase"/>
    <property type="match status" value="1"/>
</dbReference>
<proteinExistence type="predicted"/>
<evidence type="ECO:0000256" key="1">
    <source>
        <dbReference type="SAM" id="MobiDB-lite"/>
    </source>
</evidence>
<dbReference type="eggNOG" id="arCOG02877">
    <property type="taxonomic scope" value="Archaea"/>
</dbReference>
<dbReference type="OrthoDB" id="371704at2157"/>